<accession>A0A7J8PIX8</accession>
<dbReference type="Proteomes" id="UP000593578">
    <property type="component" value="Unassembled WGS sequence"/>
</dbReference>
<protein>
    <submittedName>
        <fullName evidence="1">Uncharacterized protein</fullName>
    </submittedName>
</protein>
<gene>
    <name evidence="1" type="ORF">Gorai_017817</name>
</gene>
<reference evidence="1 2" key="1">
    <citation type="journal article" date="2019" name="Genome Biol. Evol.">
        <title>Insights into the evolution of the New World diploid cottons (Gossypium, subgenus Houzingenia) based on genome sequencing.</title>
        <authorList>
            <person name="Grover C.E."/>
            <person name="Arick M.A. 2nd"/>
            <person name="Thrash A."/>
            <person name="Conover J.L."/>
            <person name="Sanders W.S."/>
            <person name="Peterson D.G."/>
            <person name="Frelichowski J.E."/>
            <person name="Scheffler J.A."/>
            <person name="Scheffler B.E."/>
            <person name="Wendel J.F."/>
        </authorList>
    </citation>
    <scope>NUCLEOTIDE SEQUENCE [LARGE SCALE GENOMIC DNA]</scope>
    <source>
        <strain evidence="1">8</strain>
        <tissue evidence="1">Leaf</tissue>
    </source>
</reference>
<name>A0A7J8PIX8_GOSRA</name>
<dbReference type="EMBL" id="JABEZZ010000007">
    <property type="protein sequence ID" value="MBA0589046.1"/>
    <property type="molecule type" value="Genomic_DNA"/>
</dbReference>
<feature type="non-terminal residue" evidence="1">
    <location>
        <position position="32"/>
    </location>
</feature>
<comment type="caution">
    <text evidence="1">The sequence shown here is derived from an EMBL/GenBank/DDBJ whole genome shotgun (WGS) entry which is preliminary data.</text>
</comment>
<sequence length="32" mass="3473">MGFGYELSMDGRTGYDSVCGDNGELLVFDPRA</sequence>
<evidence type="ECO:0000313" key="2">
    <source>
        <dbReference type="Proteomes" id="UP000593578"/>
    </source>
</evidence>
<dbReference type="AlphaFoldDB" id="A0A7J8PIX8"/>
<proteinExistence type="predicted"/>
<evidence type="ECO:0000313" key="1">
    <source>
        <dbReference type="EMBL" id="MBA0589046.1"/>
    </source>
</evidence>
<organism evidence="1 2">
    <name type="scientific">Gossypium raimondii</name>
    <name type="common">Peruvian cotton</name>
    <name type="synonym">Gossypium klotzschianum subsp. raimondii</name>
    <dbReference type="NCBI Taxonomy" id="29730"/>
    <lineage>
        <taxon>Eukaryota</taxon>
        <taxon>Viridiplantae</taxon>
        <taxon>Streptophyta</taxon>
        <taxon>Embryophyta</taxon>
        <taxon>Tracheophyta</taxon>
        <taxon>Spermatophyta</taxon>
        <taxon>Magnoliopsida</taxon>
        <taxon>eudicotyledons</taxon>
        <taxon>Gunneridae</taxon>
        <taxon>Pentapetalae</taxon>
        <taxon>rosids</taxon>
        <taxon>malvids</taxon>
        <taxon>Malvales</taxon>
        <taxon>Malvaceae</taxon>
        <taxon>Malvoideae</taxon>
        <taxon>Gossypium</taxon>
    </lineage>
</organism>